<protein>
    <submittedName>
        <fullName evidence="2">Uncharacterized protein</fullName>
    </submittedName>
</protein>
<sequence>MSIQTDSTPDVIEKNDIIHDIWFEQYLATIGRSSERLQPWTGNGQNKNLLEYSEGDHEDDHMDENDNIEEDDNTDEGDDIDEDYEDNEYEEELSESNEQSISFVHENALSQPRKLELDKEMDFNGFDITELKVTSEYIEMIQSIRVPKQRSKSKNNDKYENIFLEKVHPDQFFQNTNTNINYVVTNNIIPNANIQPLNIYRQYAYSDDKTTFDPLQHFQLPTTSTEIDFGITMNKVDALRNFDRNEGLGKGLYTEADDSIIESFNPMFAVYNQPSGRYPRETTLKVESLTMRHTRFRVHPNVHRSNLSATYFHDGLELLIVARDHIVEFYDVSNYHSDIDEIRVGEVHLEDTHDFLESDEDYMAYIINYLGVETFKNDNDELKYCLVVGNDNKEVIVLEMEVLIAAISDPNFEIPTDVNQRRKENKDGLFFHVYNKELMNDFIYQFKGSFIDKYLRTNDSVWCVKVCNNIVFASNNEMKLHAFYEKDGRIIHIESGKLNHNIPYLDAKFDENLNEILISCVTYKHTLFTFKFVNDEFVLIDNTALNSAAWSCLILEDEDFLKVHSVTELCGEFSKYVIDVNKIAIQSRLLHHEPENDGLGIGALMNHTNVQNLKLMKFFHKNPIVTDWTEQVARRRRFYDEIYASELRYKNNIQDSYFTKIKKQKYILASTKCNVGLFTFNHLLNISSCIDVFPIVGRPDIIRRSGSAKCSEYDREFGLEFDIRDTRSRMPSFLNRIYLVVHMKSINAIAYATQFGQVAIFRLTDYHGMKSFRLEHVLIDTLRVMLGRRTIIGLSGAVSGYDNDGNEEWTLFVVLSDYFQISYKITKNTESEQLDIFSVL</sequence>
<organism evidence="2 3">
    <name type="scientific">Pichia kluyveri</name>
    <name type="common">Yeast</name>
    <dbReference type="NCBI Taxonomy" id="36015"/>
    <lineage>
        <taxon>Eukaryota</taxon>
        <taxon>Fungi</taxon>
        <taxon>Dikarya</taxon>
        <taxon>Ascomycota</taxon>
        <taxon>Saccharomycotina</taxon>
        <taxon>Pichiomycetes</taxon>
        <taxon>Pichiales</taxon>
        <taxon>Pichiaceae</taxon>
        <taxon>Pichia</taxon>
    </lineage>
</organism>
<comment type="caution">
    <text evidence="2">The sequence shown here is derived from an EMBL/GenBank/DDBJ whole genome shotgun (WGS) entry which is preliminary data.</text>
</comment>
<evidence type="ECO:0000256" key="1">
    <source>
        <dbReference type="SAM" id="MobiDB-lite"/>
    </source>
</evidence>
<gene>
    <name evidence="2" type="ORF">DAPK24_028540</name>
</gene>
<feature type="region of interest" description="Disordered" evidence="1">
    <location>
        <begin position="36"/>
        <end position="100"/>
    </location>
</feature>
<accession>A0AAV5R6K3</accession>
<dbReference type="Pfam" id="PF08728">
    <property type="entry name" value="CRT10"/>
    <property type="match status" value="1"/>
</dbReference>
<keyword evidence="3" id="KW-1185">Reference proteome</keyword>
<dbReference type="AlphaFoldDB" id="A0AAV5R6K3"/>
<dbReference type="Proteomes" id="UP001378960">
    <property type="component" value="Unassembled WGS sequence"/>
</dbReference>
<dbReference type="InterPro" id="IPR014839">
    <property type="entry name" value="Crt10"/>
</dbReference>
<dbReference type="EMBL" id="BTGB01000003">
    <property type="protein sequence ID" value="GMM46279.1"/>
    <property type="molecule type" value="Genomic_DNA"/>
</dbReference>
<name>A0AAV5R6K3_PICKL</name>
<evidence type="ECO:0000313" key="3">
    <source>
        <dbReference type="Proteomes" id="UP001378960"/>
    </source>
</evidence>
<feature type="compositionally biased region" description="Acidic residues" evidence="1">
    <location>
        <begin position="61"/>
        <end position="95"/>
    </location>
</feature>
<reference evidence="2 3" key="1">
    <citation type="journal article" date="2023" name="Elife">
        <title>Identification of key yeast species and microbe-microbe interactions impacting larval growth of Drosophila in the wild.</title>
        <authorList>
            <person name="Mure A."/>
            <person name="Sugiura Y."/>
            <person name="Maeda R."/>
            <person name="Honda K."/>
            <person name="Sakurai N."/>
            <person name="Takahashi Y."/>
            <person name="Watada M."/>
            <person name="Katoh T."/>
            <person name="Gotoh A."/>
            <person name="Gotoh Y."/>
            <person name="Taniguchi I."/>
            <person name="Nakamura K."/>
            <person name="Hayashi T."/>
            <person name="Katayama T."/>
            <person name="Uemura T."/>
            <person name="Hattori Y."/>
        </authorList>
    </citation>
    <scope>NUCLEOTIDE SEQUENCE [LARGE SCALE GENOMIC DNA]</scope>
    <source>
        <strain evidence="2 3">PK-24</strain>
    </source>
</reference>
<evidence type="ECO:0000313" key="2">
    <source>
        <dbReference type="EMBL" id="GMM46279.1"/>
    </source>
</evidence>
<proteinExistence type="predicted"/>